<dbReference type="CDD" id="cd00090">
    <property type="entry name" value="HTH_ARSR"/>
    <property type="match status" value="1"/>
</dbReference>
<organism evidence="6 7">
    <name type="scientific">Sorangium cellulosum</name>
    <name type="common">Polyangium cellulosum</name>
    <dbReference type="NCBI Taxonomy" id="56"/>
    <lineage>
        <taxon>Bacteria</taxon>
        <taxon>Pseudomonadati</taxon>
        <taxon>Myxococcota</taxon>
        <taxon>Polyangia</taxon>
        <taxon>Polyangiales</taxon>
        <taxon>Polyangiaceae</taxon>
        <taxon>Sorangium</taxon>
    </lineage>
</organism>
<reference evidence="6 7" key="1">
    <citation type="submission" date="2015-09" db="EMBL/GenBank/DDBJ databases">
        <title>Sorangium comparison.</title>
        <authorList>
            <person name="Zaburannyi N."/>
            <person name="Bunk B."/>
            <person name="Overmann J."/>
            <person name="Mueller R."/>
        </authorList>
    </citation>
    <scope>NUCLEOTIDE SEQUENCE [LARGE SCALE GENOMIC DNA]</scope>
    <source>
        <strain evidence="6 7">So ceGT47</strain>
    </source>
</reference>
<dbReference type="InterPro" id="IPR036388">
    <property type="entry name" value="WH-like_DNA-bd_sf"/>
</dbReference>
<dbReference type="GO" id="GO:0003700">
    <property type="term" value="F:DNA-binding transcription factor activity"/>
    <property type="evidence" value="ECO:0007669"/>
    <property type="project" value="InterPro"/>
</dbReference>
<dbReference type="InterPro" id="IPR036390">
    <property type="entry name" value="WH_DNA-bd_sf"/>
</dbReference>
<evidence type="ECO:0000256" key="3">
    <source>
        <dbReference type="ARBA" id="ARBA00023163"/>
    </source>
</evidence>
<dbReference type="Proteomes" id="UP000295781">
    <property type="component" value="Chromosome"/>
</dbReference>
<dbReference type="Pfam" id="PF08241">
    <property type="entry name" value="Methyltransf_11"/>
    <property type="match status" value="1"/>
</dbReference>
<dbReference type="AlphaFoldDB" id="A0A4P2Q6Z1"/>
<feature type="domain" description="HTH arsR-type" evidence="5">
    <location>
        <begin position="1"/>
        <end position="93"/>
    </location>
</feature>
<gene>
    <name evidence="6" type="primary">ompR</name>
    <name evidence="6" type="ORF">SOCEGT47_053230</name>
</gene>
<sequence length="358" mass="39016">MPDLSATTELLRLLGDPTRVRLLALLGREELTVAEITDVTQLAQSRVSTHLGKLREAGLVRDRRDGASSFYTLSHDAMPEEARRIWALLEATTEDPLIEQDRERVREVVRARAGGASWADSVAGRMERHYSPGRTWEASLRGLLGLLSLGDVLDVASGDGALAELVAPRCRSMTCLDASEAVIEAARLRLARLDNVRFARGDMHELPFEAASFDQVMLMNCLTFARSPSRALAEAARVLRPGGALAGVTLKAHRHEIAAVTYSHVRFGFEPRELRAMLEAAGFLVDACDVTSRERRPPHFEVISIHARRLGGDTAARPAREADGGAPRPAQAPQQAQQHGGPTAAGSAVKKPRRRVEP</sequence>
<evidence type="ECO:0000256" key="1">
    <source>
        <dbReference type="ARBA" id="ARBA00023015"/>
    </source>
</evidence>
<dbReference type="NCBIfam" id="NF033788">
    <property type="entry name" value="HTH_metalloreg"/>
    <property type="match status" value="1"/>
</dbReference>
<keyword evidence="3" id="KW-0804">Transcription</keyword>
<dbReference type="PROSITE" id="PS50987">
    <property type="entry name" value="HTH_ARSR_2"/>
    <property type="match status" value="1"/>
</dbReference>
<dbReference type="InterPro" id="IPR001845">
    <property type="entry name" value="HTH_ArsR_DNA-bd_dom"/>
</dbReference>
<dbReference type="RefSeq" id="WP_129351287.1">
    <property type="nucleotide sequence ID" value="NZ_CP012670.1"/>
</dbReference>
<name>A0A4P2Q6Z1_SORCE</name>
<dbReference type="Pfam" id="PF01022">
    <property type="entry name" value="HTH_5"/>
    <property type="match status" value="1"/>
</dbReference>
<dbReference type="PANTHER" id="PTHR33154:SF33">
    <property type="entry name" value="TRANSCRIPTIONAL REPRESSOR SDPR"/>
    <property type="match status" value="1"/>
</dbReference>
<protein>
    <submittedName>
        <fullName evidence="6">Transcriptional regulator</fullName>
    </submittedName>
</protein>
<dbReference type="PRINTS" id="PR00778">
    <property type="entry name" value="HTHARSR"/>
</dbReference>
<proteinExistence type="predicted"/>
<keyword evidence="1" id="KW-0805">Transcription regulation</keyword>
<feature type="compositionally biased region" description="Low complexity" evidence="4">
    <location>
        <begin position="324"/>
        <end position="346"/>
    </location>
</feature>
<dbReference type="InterPro" id="IPR051081">
    <property type="entry name" value="HTH_MetalResp_TranReg"/>
</dbReference>
<dbReference type="PANTHER" id="PTHR33154">
    <property type="entry name" value="TRANSCRIPTIONAL REGULATOR, ARSR FAMILY"/>
    <property type="match status" value="1"/>
</dbReference>
<dbReference type="SUPFAM" id="SSF46785">
    <property type="entry name" value="Winged helix' DNA-binding domain"/>
    <property type="match status" value="1"/>
</dbReference>
<evidence type="ECO:0000313" key="6">
    <source>
        <dbReference type="EMBL" id="AUX24783.1"/>
    </source>
</evidence>
<dbReference type="InterPro" id="IPR013216">
    <property type="entry name" value="Methyltransf_11"/>
</dbReference>
<evidence type="ECO:0000256" key="2">
    <source>
        <dbReference type="ARBA" id="ARBA00023125"/>
    </source>
</evidence>
<dbReference type="InterPro" id="IPR029063">
    <property type="entry name" value="SAM-dependent_MTases_sf"/>
</dbReference>
<accession>A0A4P2Q6Z1</accession>
<dbReference type="GO" id="GO:0008757">
    <property type="term" value="F:S-adenosylmethionine-dependent methyltransferase activity"/>
    <property type="evidence" value="ECO:0007669"/>
    <property type="project" value="InterPro"/>
</dbReference>
<dbReference type="Gene3D" id="3.40.50.150">
    <property type="entry name" value="Vaccinia Virus protein VP39"/>
    <property type="match status" value="1"/>
</dbReference>
<dbReference type="GO" id="GO:0003677">
    <property type="term" value="F:DNA binding"/>
    <property type="evidence" value="ECO:0007669"/>
    <property type="project" value="UniProtKB-KW"/>
</dbReference>
<dbReference type="SMART" id="SM00418">
    <property type="entry name" value="HTH_ARSR"/>
    <property type="match status" value="1"/>
</dbReference>
<evidence type="ECO:0000259" key="5">
    <source>
        <dbReference type="PROSITE" id="PS50987"/>
    </source>
</evidence>
<dbReference type="InterPro" id="IPR011991">
    <property type="entry name" value="ArsR-like_HTH"/>
</dbReference>
<dbReference type="SUPFAM" id="SSF53335">
    <property type="entry name" value="S-adenosyl-L-methionine-dependent methyltransferases"/>
    <property type="match status" value="1"/>
</dbReference>
<evidence type="ECO:0000256" key="4">
    <source>
        <dbReference type="SAM" id="MobiDB-lite"/>
    </source>
</evidence>
<dbReference type="OrthoDB" id="9789575at2"/>
<dbReference type="EMBL" id="CP012670">
    <property type="protein sequence ID" value="AUX24783.1"/>
    <property type="molecule type" value="Genomic_DNA"/>
</dbReference>
<feature type="region of interest" description="Disordered" evidence="4">
    <location>
        <begin position="311"/>
        <end position="358"/>
    </location>
</feature>
<dbReference type="CDD" id="cd02440">
    <property type="entry name" value="AdoMet_MTases"/>
    <property type="match status" value="1"/>
</dbReference>
<keyword evidence="2" id="KW-0238">DNA-binding</keyword>
<evidence type="ECO:0000313" key="7">
    <source>
        <dbReference type="Proteomes" id="UP000295781"/>
    </source>
</evidence>
<dbReference type="Gene3D" id="1.10.10.10">
    <property type="entry name" value="Winged helix-like DNA-binding domain superfamily/Winged helix DNA-binding domain"/>
    <property type="match status" value="1"/>
</dbReference>